<comment type="caution">
    <text evidence="17">The sequence shown here is derived from an EMBL/GenBank/DDBJ whole genome shotgun (WGS) entry which is preliminary data.</text>
</comment>
<dbReference type="GO" id="GO:0046872">
    <property type="term" value="F:metal ion binding"/>
    <property type="evidence" value="ECO:0007669"/>
    <property type="project" value="UniProtKB-KW"/>
</dbReference>
<evidence type="ECO:0000256" key="11">
    <source>
        <dbReference type="ARBA" id="ARBA00023004"/>
    </source>
</evidence>
<protein>
    <recommendedName>
        <fullName evidence="5">cytochrome-c3 hydrogenase</fullName>
        <ecNumber evidence="5">1.12.2.1</ecNumber>
    </recommendedName>
</protein>
<evidence type="ECO:0000256" key="6">
    <source>
        <dbReference type="ARBA" id="ARBA00022485"/>
    </source>
</evidence>
<comment type="subunit">
    <text evidence="4">Heterodimer of a large and a small subunit.</text>
</comment>
<feature type="binding site" evidence="14">
    <location>
        <position position="52"/>
    </location>
    <ligand>
        <name>[4Fe-4S] cluster</name>
        <dbReference type="ChEBI" id="CHEBI:49883"/>
        <label>1</label>
    </ligand>
</feature>
<dbReference type="InterPro" id="IPR027394">
    <property type="entry name" value="Cytochrome-c3_hydrogenase_C"/>
</dbReference>
<evidence type="ECO:0000313" key="17">
    <source>
        <dbReference type="EMBL" id="OBQ55674.1"/>
    </source>
</evidence>
<keyword evidence="18" id="KW-1185">Reference proteome</keyword>
<dbReference type="EC" id="1.12.2.1" evidence="5"/>
<proteinExistence type="inferred from homology"/>
<accession>A0A1B7XJJ9</accession>
<evidence type="ECO:0000259" key="15">
    <source>
        <dbReference type="Pfam" id="PF01058"/>
    </source>
</evidence>
<dbReference type="PATRIC" id="fig|1560234.3.peg.2532"/>
<evidence type="ECO:0000256" key="4">
    <source>
        <dbReference type="ARBA" id="ARBA00011771"/>
    </source>
</evidence>
<dbReference type="InterPro" id="IPR001821">
    <property type="entry name" value="NiFe_hydrogenase_ssu"/>
</dbReference>
<comment type="cofactor">
    <cofactor evidence="1">
        <name>[4Fe-4S] cluster</name>
        <dbReference type="ChEBI" id="CHEBI:49883"/>
    </cofactor>
</comment>
<dbReference type="OrthoDB" id="9766729at2"/>
<dbReference type="Gene3D" id="3.40.50.700">
    <property type="entry name" value="NADH:ubiquinone oxidoreductase-like, 20kDa subunit"/>
    <property type="match status" value="1"/>
</dbReference>
<evidence type="ECO:0000256" key="2">
    <source>
        <dbReference type="ARBA" id="ARBA00004418"/>
    </source>
</evidence>
<dbReference type="GO" id="GO:0042597">
    <property type="term" value="C:periplasmic space"/>
    <property type="evidence" value="ECO:0007669"/>
    <property type="project" value="UniProtKB-SubCell"/>
</dbReference>
<dbReference type="NCBIfam" id="TIGR01409">
    <property type="entry name" value="TAT_signal_seq"/>
    <property type="match status" value="1"/>
</dbReference>
<evidence type="ECO:0000256" key="3">
    <source>
        <dbReference type="ARBA" id="ARBA00006605"/>
    </source>
</evidence>
<keyword evidence="12 14" id="KW-0411">Iron-sulfur</keyword>
<feature type="binding site" evidence="14">
    <location>
        <position position="266"/>
    </location>
    <ligand>
        <name>[4Fe-4S] cluster</name>
        <dbReference type="ChEBI" id="CHEBI:49883"/>
        <label>2</label>
    </ligand>
</feature>
<feature type="binding site" evidence="14">
    <location>
        <position position="242"/>
    </location>
    <ligand>
        <name>[4Fe-4S] cluster</name>
        <dbReference type="ChEBI" id="CHEBI:49883"/>
        <label>2</label>
    </ligand>
</feature>
<dbReference type="Pfam" id="PF14720">
    <property type="entry name" value="NiFe_hyd_SSU_C"/>
    <property type="match status" value="1"/>
</dbReference>
<feature type="binding site" evidence="14">
    <location>
        <position position="155"/>
    </location>
    <ligand>
        <name>[4Fe-4S] cluster</name>
        <dbReference type="ChEBI" id="CHEBI:49883"/>
        <label>1</label>
    </ligand>
</feature>
<dbReference type="PANTHER" id="PTHR30013:SF5">
    <property type="entry name" value="HYDROGENASE SMALL SUBUNIT"/>
    <property type="match status" value="1"/>
</dbReference>
<comment type="similarity">
    <text evidence="3">Belongs to the [NiFe]/[NiFeSe] hydrogenase small subunit family.</text>
</comment>
<dbReference type="NCBIfam" id="TIGR00391">
    <property type="entry name" value="hydA"/>
    <property type="match status" value="1"/>
</dbReference>
<feature type="binding site" evidence="14">
    <location>
        <position position="55"/>
    </location>
    <ligand>
        <name>[4Fe-4S] cluster</name>
        <dbReference type="ChEBI" id="CHEBI:49883"/>
        <label>1</label>
    </ligand>
</feature>
<comment type="catalytic activity">
    <reaction evidence="13">
        <text>2 Fe(III)-[cytochrome c3] + H2 = 2 Fe(II)-[cytochrome c3] + 2 H(+)</text>
        <dbReference type="Rhea" id="RHEA:20625"/>
        <dbReference type="Rhea" id="RHEA-COMP:11576"/>
        <dbReference type="Rhea" id="RHEA-COMP:11577"/>
        <dbReference type="ChEBI" id="CHEBI:15378"/>
        <dbReference type="ChEBI" id="CHEBI:18276"/>
        <dbReference type="ChEBI" id="CHEBI:29033"/>
        <dbReference type="ChEBI" id="CHEBI:29034"/>
        <dbReference type="EC" id="1.12.2.1"/>
    </reaction>
</comment>
<evidence type="ECO:0000256" key="8">
    <source>
        <dbReference type="ARBA" id="ARBA00022729"/>
    </source>
</evidence>
<keyword evidence="9" id="KW-0574">Periplasm</keyword>
<evidence type="ECO:0000256" key="9">
    <source>
        <dbReference type="ARBA" id="ARBA00022764"/>
    </source>
</evidence>
<comment type="subcellular location">
    <subcellularLocation>
        <location evidence="2">Periplasm</location>
    </subcellularLocation>
</comment>
<feature type="binding site" evidence="14">
    <location>
        <position position="272"/>
    </location>
    <ligand>
        <name>[4Fe-4S] cluster</name>
        <dbReference type="ChEBI" id="CHEBI:49883"/>
        <label>2</label>
    </ligand>
</feature>
<evidence type="ECO:0000256" key="7">
    <source>
        <dbReference type="ARBA" id="ARBA00022723"/>
    </source>
</evidence>
<feature type="domain" description="NADH:ubiquinone oxidoreductase-like 20kDa subunit" evidence="15">
    <location>
        <begin position="52"/>
        <end position="205"/>
    </location>
</feature>
<dbReference type="InterPro" id="IPR053622">
    <property type="entry name" value="NiFe/NiFeSe_hyd_small_subunit"/>
</dbReference>
<evidence type="ECO:0000256" key="14">
    <source>
        <dbReference type="PIRSR" id="PIRSR000310-1"/>
    </source>
</evidence>
<feature type="binding site" evidence="14">
    <location>
        <position position="245"/>
    </location>
    <ligand>
        <name>[4Fe-4S] cluster</name>
        <dbReference type="ChEBI" id="CHEBI:49883"/>
        <label>2</label>
    </ligand>
</feature>
<dbReference type="GO" id="GO:0016020">
    <property type="term" value="C:membrane"/>
    <property type="evidence" value="ECO:0007669"/>
    <property type="project" value="TreeGrafter"/>
</dbReference>
<evidence type="ECO:0000256" key="12">
    <source>
        <dbReference type="ARBA" id="ARBA00023014"/>
    </source>
</evidence>
<dbReference type="PIRSF" id="PIRSF000310">
    <property type="entry name" value="NiFe_hyd_ssu"/>
    <property type="match status" value="1"/>
</dbReference>
<dbReference type="GO" id="GO:0009061">
    <property type="term" value="P:anaerobic respiration"/>
    <property type="evidence" value="ECO:0007669"/>
    <property type="project" value="TreeGrafter"/>
</dbReference>
<feature type="binding site" evidence="14">
    <location>
        <position position="193"/>
    </location>
    <ligand>
        <name>[4Fe-4S] cluster</name>
        <dbReference type="ChEBI" id="CHEBI:49883"/>
        <label>1</label>
    </ligand>
</feature>
<feature type="binding site" evidence="14">
    <location>
        <position position="302"/>
    </location>
    <ligand>
        <name>[3Fe-4S] cluster</name>
        <dbReference type="ChEBI" id="CHEBI:21137"/>
    </ligand>
</feature>
<reference evidence="17 18" key="1">
    <citation type="submission" date="2015-01" db="EMBL/GenBank/DDBJ databases">
        <title>Desulfovibrio sp. JC271 draft genome sequence.</title>
        <authorList>
            <person name="Shivani Y."/>
            <person name="Subhash Y."/>
            <person name="Sasikala C."/>
            <person name="Ramana C.V."/>
        </authorList>
    </citation>
    <scope>NUCLEOTIDE SEQUENCE [LARGE SCALE GENOMIC DNA]</scope>
    <source>
        <strain evidence="17 18">JC271</strain>
    </source>
</reference>
<dbReference type="InterPro" id="IPR019546">
    <property type="entry name" value="TAT_signal_bac_arc"/>
</dbReference>
<dbReference type="PANTHER" id="PTHR30013">
    <property type="entry name" value="NIFE / NIFESE HYDROGENASE SMALL SUBUNIT FAMILY MEMBER"/>
    <property type="match status" value="1"/>
</dbReference>
<dbReference type="InterPro" id="IPR006137">
    <property type="entry name" value="NADH_UbQ_OxRdtase-like_20kDa"/>
</dbReference>
<evidence type="ECO:0000259" key="16">
    <source>
        <dbReference type="Pfam" id="PF14720"/>
    </source>
</evidence>
<keyword evidence="7 14" id="KW-0479">Metal-binding</keyword>
<name>A0A1B7XJJ9_9BACT</name>
<dbReference type="NCBIfam" id="NF045520">
    <property type="entry name" value="H2_NiFeSe_small"/>
    <property type="match status" value="1"/>
</dbReference>
<keyword evidence="8" id="KW-0732">Signal</keyword>
<dbReference type="InterPro" id="IPR006311">
    <property type="entry name" value="TAT_signal"/>
</dbReference>
<dbReference type="GO" id="GO:0009055">
    <property type="term" value="F:electron transfer activity"/>
    <property type="evidence" value="ECO:0007669"/>
    <property type="project" value="TreeGrafter"/>
</dbReference>
<evidence type="ECO:0000313" key="18">
    <source>
        <dbReference type="Proteomes" id="UP000091979"/>
    </source>
</evidence>
<feature type="binding site" evidence="14">
    <location>
        <position position="281"/>
    </location>
    <ligand>
        <name>[3Fe-4S] cluster</name>
        <dbReference type="ChEBI" id="CHEBI:21137"/>
    </ligand>
</feature>
<dbReference type="EMBL" id="JXMS01000004">
    <property type="protein sequence ID" value="OBQ55674.1"/>
    <property type="molecule type" value="Genomic_DNA"/>
</dbReference>
<evidence type="ECO:0000256" key="1">
    <source>
        <dbReference type="ARBA" id="ARBA00001966"/>
    </source>
</evidence>
<dbReference type="GO" id="GO:0051539">
    <property type="term" value="F:4 iron, 4 sulfur cluster binding"/>
    <property type="evidence" value="ECO:0007669"/>
    <property type="project" value="UniProtKB-KW"/>
</dbReference>
<gene>
    <name evidence="17" type="ORF">SP90_03325</name>
</gene>
<dbReference type="PROSITE" id="PS51318">
    <property type="entry name" value="TAT"/>
    <property type="match status" value="1"/>
</dbReference>
<sequence length="318" mass="34229">MSLNRRDFVKLCTGTVAGLGVSQMFNPAVCEAISGSLNGNRPPVLWLQGSGCTGCSVSLLNSVNPHIKDVLLKVISLEFHPTVMAWEGEPAIEHMYKIADKYDGKFFLVVEGSVPTAADGKYCVIGEADHREITMVDAMKELGPKAAAVLAVGTCSAYGGIPAAEGSQTDAKGVRQFFEEEEIATPVVNIPGCPPHPDWIVGTVTVALDAINKHGLADGLGKVVEILDDEGRPTPFFGENIHDNCPYLDDFDNDVLATKFTEVKGCRMELGCKGPDTNSDCYKRKWNNGINWCVQNAVCIGCVEPDFPDGKSPFYEPA</sequence>
<dbReference type="GO" id="GO:0044569">
    <property type="term" value="C:[Ni-Fe] hydrogenase complex"/>
    <property type="evidence" value="ECO:0007669"/>
    <property type="project" value="TreeGrafter"/>
</dbReference>
<organism evidence="17 18">
    <name type="scientific">Halodesulfovibrio spirochaetisodalis</name>
    <dbReference type="NCBI Taxonomy" id="1560234"/>
    <lineage>
        <taxon>Bacteria</taxon>
        <taxon>Pseudomonadati</taxon>
        <taxon>Thermodesulfobacteriota</taxon>
        <taxon>Desulfovibrionia</taxon>
        <taxon>Desulfovibrionales</taxon>
        <taxon>Desulfovibrionaceae</taxon>
        <taxon>Halodesulfovibrio</taxon>
    </lineage>
</organism>
<dbReference type="STRING" id="1560234.SP90_03325"/>
<evidence type="ECO:0000256" key="13">
    <source>
        <dbReference type="ARBA" id="ARBA00029307"/>
    </source>
</evidence>
<dbReference type="InterPro" id="IPR037024">
    <property type="entry name" value="NiFe_Hase_small_N_sf"/>
</dbReference>
<dbReference type="AlphaFoldDB" id="A0A1B7XJJ9"/>
<dbReference type="SUPFAM" id="SSF56770">
    <property type="entry name" value="HydA/Nqo6-like"/>
    <property type="match status" value="1"/>
</dbReference>
<keyword evidence="6 14" id="KW-0004">4Fe-4S</keyword>
<feature type="domain" description="Cytochrome-c3 hydrogenase C-terminal" evidence="16">
    <location>
        <begin position="237"/>
        <end position="315"/>
    </location>
</feature>
<keyword evidence="10" id="KW-0560">Oxidoreductase</keyword>
<dbReference type="RefSeq" id="WP_066852557.1">
    <property type="nucleotide sequence ID" value="NZ_JXMS01000004.1"/>
</dbReference>
<dbReference type="GO" id="GO:0008901">
    <property type="term" value="F:ferredoxin hydrogenase activity"/>
    <property type="evidence" value="ECO:0007669"/>
    <property type="project" value="InterPro"/>
</dbReference>
<dbReference type="GO" id="GO:0009375">
    <property type="term" value="C:ferredoxin hydrogenase complex"/>
    <property type="evidence" value="ECO:0007669"/>
    <property type="project" value="InterPro"/>
</dbReference>
<feature type="binding site" evidence="14">
    <location>
        <position position="299"/>
    </location>
    <ligand>
        <name>[3Fe-4S] cluster</name>
        <dbReference type="ChEBI" id="CHEBI:21137"/>
    </ligand>
</feature>
<dbReference type="Pfam" id="PF01058">
    <property type="entry name" value="Oxidored_q6"/>
    <property type="match status" value="1"/>
</dbReference>
<dbReference type="Gene3D" id="4.10.480.10">
    <property type="entry name" value="Cytochrome-c3 hydrogenase, C-terminal domain"/>
    <property type="match status" value="1"/>
</dbReference>
<keyword evidence="14" id="KW-0003">3Fe-4S</keyword>
<evidence type="ECO:0000256" key="5">
    <source>
        <dbReference type="ARBA" id="ARBA00012159"/>
    </source>
</evidence>
<keyword evidence="11 14" id="KW-0408">Iron</keyword>
<dbReference type="GO" id="GO:0051538">
    <property type="term" value="F:3 iron, 4 sulfur cluster binding"/>
    <property type="evidence" value="ECO:0007669"/>
    <property type="project" value="UniProtKB-KW"/>
</dbReference>
<dbReference type="PRINTS" id="PR00614">
    <property type="entry name" value="NIHGNASESMLL"/>
</dbReference>
<dbReference type="InterPro" id="IPR037148">
    <property type="entry name" value="NiFe-Hase_small_C_sf"/>
</dbReference>
<dbReference type="Proteomes" id="UP000091979">
    <property type="component" value="Unassembled WGS sequence"/>
</dbReference>
<evidence type="ECO:0000256" key="10">
    <source>
        <dbReference type="ARBA" id="ARBA00023002"/>
    </source>
</evidence>
<dbReference type="GO" id="GO:0047806">
    <property type="term" value="F:cytochrome-c3 hydrogenase activity"/>
    <property type="evidence" value="ECO:0007669"/>
    <property type="project" value="UniProtKB-EC"/>
</dbReference>